<evidence type="ECO:0000313" key="1">
    <source>
        <dbReference type="EMBL" id="KUK78536.1"/>
    </source>
</evidence>
<dbReference type="Proteomes" id="UP000054092">
    <property type="component" value="Unassembled WGS sequence"/>
</dbReference>
<gene>
    <name evidence="1" type="ORF">XD94_1689</name>
</gene>
<comment type="caution">
    <text evidence="1">The sequence shown here is derived from an EMBL/GenBank/DDBJ whole genome shotgun (WGS) entry which is preliminary data.</text>
</comment>
<dbReference type="EMBL" id="LGGP01000365">
    <property type="protein sequence ID" value="KUK78536.1"/>
    <property type="molecule type" value="Genomic_DNA"/>
</dbReference>
<evidence type="ECO:0000313" key="2">
    <source>
        <dbReference type="Proteomes" id="UP000054092"/>
    </source>
</evidence>
<proteinExistence type="predicted"/>
<organism evidence="1 2">
    <name type="scientific">Mesotoga prima</name>
    <dbReference type="NCBI Taxonomy" id="1184387"/>
    <lineage>
        <taxon>Bacteria</taxon>
        <taxon>Thermotogati</taxon>
        <taxon>Thermotogota</taxon>
        <taxon>Thermotogae</taxon>
        <taxon>Kosmotogales</taxon>
        <taxon>Kosmotogaceae</taxon>
        <taxon>Mesotoga</taxon>
    </lineage>
</organism>
<name>A0A124FXM8_9BACT</name>
<sequence length="53" mass="6120">MKHLSPSQYNLEMILRDHNLLNSWILVTEADDYASRVPVIRSAMSSWVSSPFL</sequence>
<reference evidence="2" key="1">
    <citation type="journal article" date="2015" name="MBio">
        <title>Genome-Resolved Metagenomic Analysis Reveals Roles for Candidate Phyla and Other Microbial Community Members in Biogeochemical Transformations in Oil Reservoirs.</title>
        <authorList>
            <person name="Hu P."/>
            <person name="Tom L."/>
            <person name="Singh A."/>
            <person name="Thomas B.C."/>
            <person name="Baker B.J."/>
            <person name="Piceno Y.M."/>
            <person name="Andersen G.L."/>
            <person name="Banfield J.F."/>
        </authorList>
    </citation>
    <scope>NUCLEOTIDE SEQUENCE [LARGE SCALE GENOMIC DNA]</scope>
</reference>
<protein>
    <submittedName>
        <fullName evidence="1">Uncharacterized protein</fullName>
    </submittedName>
</protein>
<accession>A0A124FXM8</accession>
<dbReference type="AlphaFoldDB" id="A0A124FXM8"/>